<dbReference type="EMBL" id="CYKH01000847">
    <property type="protein sequence ID" value="CUG50568.1"/>
    <property type="molecule type" value="Genomic_DNA"/>
</dbReference>
<feature type="region of interest" description="Disordered" evidence="1">
    <location>
        <begin position="1"/>
        <end position="30"/>
    </location>
</feature>
<evidence type="ECO:0000313" key="4">
    <source>
        <dbReference type="Proteomes" id="UP000051952"/>
    </source>
</evidence>
<keyword evidence="4" id="KW-1185">Reference proteome</keyword>
<reference evidence="4" key="1">
    <citation type="submission" date="2015-09" db="EMBL/GenBank/DDBJ databases">
        <authorList>
            <consortium name="Pathogen Informatics"/>
        </authorList>
    </citation>
    <scope>NUCLEOTIDE SEQUENCE [LARGE SCALE GENOMIC DNA]</scope>
    <source>
        <strain evidence="4">Lake Konstanz</strain>
    </source>
</reference>
<keyword evidence="2" id="KW-0472">Membrane</keyword>
<protein>
    <submittedName>
        <fullName evidence="3">Membrane-associated protein, putative</fullName>
    </submittedName>
</protein>
<sequence length="539" mass="57401">MKRLLPSLGSQHVRSSGAPSGGSTGSGAATQQSKGWTAAIAAIALFLVAFSAGHLFGVSRSRSNSSSSLLGALPENSLLAENVAPSCVMTETGTIDLTSPPTGHNNNSVVLRMFVQSTTTPTTELALATWLRPAFLHSQAISTFAPSLISAVILPSSEVARSSITRAVQAVLDYAKSNVTSLTTTPLPIIDVAKEDNILPTTTTSSSSQTFLSVGVEVADSEGEESSTVSPAINGRDRRAIVNMVAQHICPELLEATTRHAAKGGVDEMNNNSHEASSVELVLVFARYSACIDPGCPTDCSSCYQCCGQTTCFSAEWPIEQLRYICPELLEATTRHASNGGGADEMNNNRTKLIASSWYLYSRDTALVSIPAVLRIARRAISAAAKQPAIVLSGPSSSSGDASVSQWISAKLRRRSIATDGSQSEVNPARFFLISDLAAQQLCSTLTRHHHPIKTSVSTVPSSSSACVRRFASIYQFIPSTECFHELGIATVAHQGIVGQKKKGTSLRHDAVSNIVAINDMDVSHWAYYHYFLNVFRHL</sequence>
<keyword evidence="2" id="KW-1133">Transmembrane helix</keyword>
<proteinExistence type="predicted"/>
<accession>A0A0S4J0Z1</accession>
<dbReference type="AlphaFoldDB" id="A0A0S4J0Z1"/>
<feature type="transmembrane region" description="Helical" evidence="2">
    <location>
        <begin position="38"/>
        <end position="58"/>
    </location>
</feature>
<dbReference type="Proteomes" id="UP000051952">
    <property type="component" value="Unassembled WGS sequence"/>
</dbReference>
<keyword evidence="2" id="KW-0812">Transmembrane</keyword>
<organism evidence="3 4">
    <name type="scientific">Bodo saltans</name>
    <name type="common">Flagellated protozoan</name>
    <dbReference type="NCBI Taxonomy" id="75058"/>
    <lineage>
        <taxon>Eukaryota</taxon>
        <taxon>Discoba</taxon>
        <taxon>Euglenozoa</taxon>
        <taxon>Kinetoplastea</taxon>
        <taxon>Metakinetoplastina</taxon>
        <taxon>Eubodonida</taxon>
        <taxon>Bodonidae</taxon>
        <taxon>Bodo</taxon>
    </lineage>
</organism>
<evidence type="ECO:0000313" key="3">
    <source>
        <dbReference type="EMBL" id="CUG50568.1"/>
    </source>
</evidence>
<evidence type="ECO:0000256" key="2">
    <source>
        <dbReference type="SAM" id="Phobius"/>
    </source>
</evidence>
<gene>
    <name evidence="3" type="ORF">BSAL_80330</name>
</gene>
<evidence type="ECO:0000256" key="1">
    <source>
        <dbReference type="SAM" id="MobiDB-lite"/>
    </source>
</evidence>
<name>A0A0S4J0Z1_BODSA</name>